<dbReference type="Proteomes" id="UP000247772">
    <property type="component" value="Unassembled WGS sequence"/>
</dbReference>
<evidence type="ECO:0000256" key="5">
    <source>
        <dbReference type="ARBA" id="ARBA00093797"/>
    </source>
</evidence>
<dbReference type="EMBL" id="QJSQ01000009">
    <property type="protein sequence ID" value="PYE22836.1"/>
    <property type="molecule type" value="Genomic_DNA"/>
</dbReference>
<organism evidence="6 7">
    <name type="scientific">Paraburkholderia silvatlantica</name>
    <dbReference type="NCBI Taxonomy" id="321895"/>
    <lineage>
        <taxon>Bacteria</taxon>
        <taxon>Pseudomonadati</taxon>
        <taxon>Pseudomonadota</taxon>
        <taxon>Betaproteobacteria</taxon>
        <taxon>Burkholderiales</taxon>
        <taxon>Burkholderiaceae</taxon>
        <taxon>Paraburkholderia</taxon>
    </lineage>
</organism>
<comment type="caution">
    <text evidence="6">The sequence shown here is derived from an EMBL/GenBank/DDBJ whole genome shotgun (WGS) entry which is preliminary data.</text>
</comment>
<dbReference type="OrthoDB" id="9009188at2"/>
<evidence type="ECO:0000313" key="7">
    <source>
        <dbReference type="Proteomes" id="UP000247772"/>
    </source>
</evidence>
<dbReference type="AlphaFoldDB" id="A0A2V4UQ01"/>
<dbReference type="GO" id="GO:0044781">
    <property type="term" value="P:bacterial-type flagellum organization"/>
    <property type="evidence" value="ECO:0007669"/>
    <property type="project" value="UniProtKB-KW"/>
</dbReference>
<gene>
    <name evidence="6" type="ORF">C7410_109132</name>
</gene>
<evidence type="ECO:0000256" key="1">
    <source>
        <dbReference type="ARBA" id="ARBA00004514"/>
    </source>
</evidence>
<dbReference type="InterPro" id="IPR008622">
    <property type="entry name" value="FliT"/>
</dbReference>
<evidence type="ECO:0000256" key="4">
    <source>
        <dbReference type="ARBA" id="ARBA00023186"/>
    </source>
</evidence>
<name>A0A2V4UQ01_9BURK</name>
<protein>
    <recommendedName>
        <fullName evidence="5">Flagellar protein FliT</fullName>
    </recommendedName>
</protein>
<evidence type="ECO:0000256" key="3">
    <source>
        <dbReference type="ARBA" id="ARBA00022795"/>
    </source>
</evidence>
<dbReference type="RefSeq" id="WP_110855259.1">
    <property type="nucleotide sequence ID" value="NZ_QJSQ01000009.1"/>
</dbReference>
<comment type="subcellular location">
    <subcellularLocation>
        <location evidence="1">Cytoplasm</location>
        <location evidence="1">Cytosol</location>
    </subcellularLocation>
</comment>
<keyword evidence="4" id="KW-0143">Chaperone</keyword>
<evidence type="ECO:0000313" key="6">
    <source>
        <dbReference type="EMBL" id="PYE22836.1"/>
    </source>
</evidence>
<keyword evidence="3" id="KW-1005">Bacterial flagellum biogenesis</keyword>
<accession>A0A2V4UQ01</accession>
<dbReference type="Pfam" id="PF05400">
    <property type="entry name" value="FliT"/>
    <property type="match status" value="1"/>
</dbReference>
<reference evidence="6 7" key="1">
    <citation type="submission" date="2018-06" db="EMBL/GenBank/DDBJ databases">
        <title>Genomic Encyclopedia of Type Strains, Phase IV (KMG-V): Genome sequencing to study the core and pangenomes of soil and plant-associated prokaryotes.</title>
        <authorList>
            <person name="Whitman W."/>
        </authorList>
    </citation>
    <scope>NUCLEOTIDE SEQUENCE [LARGE SCALE GENOMIC DNA]</scope>
    <source>
        <strain evidence="6 7">SRCL-318</strain>
    </source>
</reference>
<evidence type="ECO:0000256" key="2">
    <source>
        <dbReference type="ARBA" id="ARBA00022490"/>
    </source>
</evidence>
<keyword evidence="2" id="KW-0963">Cytoplasm</keyword>
<sequence>MEFAAPIDRIWRITKDIEQAAAVGEWEKAAELANERSPLLMSLSAKQTGAALDVLKQVHAIDARVAAAAESAQSALSAEYRSAIQATRNVNQYQRVAQF</sequence>
<proteinExistence type="predicted"/>